<keyword evidence="1" id="KW-0812">Transmembrane</keyword>
<dbReference type="Proteomes" id="UP000240542">
    <property type="component" value="Unassembled WGS sequence"/>
</dbReference>
<name>A0A2P8DJC3_9ACTN</name>
<accession>A0A2P8DJC3</accession>
<sequence length="161" mass="15808">MGWSAEYAASVPNTISDPAASPAGAPGRPAMAGTLLNGACGVVLLLLGFVGAVVLALAESWLSWLAVSGGTGLVLALVSLAGICCVLFAGGRAVGWATSSRWGPALLAAGWTAGIFLVVGFGSAGDTVMLASWINYAFLFGTVAVLALAALLSEPDAAGVA</sequence>
<gene>
    <name evidence="2" type="ORF">CLV63_10850</name>
</gene>
<feature type="transmembrane region" description="Helical" evidence="1">
    <location>
        <begin position="133"/>
        <end position="152"/>
    </location>
</feature>
<feature type="transmembrane region" description="Helical" evidence="1">
    <location>
        <begin position="64"/>
        <end position="90"/>
    </location>
</feature>
<reference evidence="2 3" key="1">
    <citation type="submission" date="2018-03" db="EMBL/GenBank/DDBJ databases">
        <title>Genomic Encyclopedia of Archaeal and Bacterial Type Strains, Phase II (KMG-II): from individual species to whole genera.</title>
        <authorList>
            <person name="Goeker M."/>
        </authorList>
    </citation>
    <scope>NUCLEOTIDE SEQUENCE [LARGE SCALE GENOMIC DNA]</scope>
    <source>
        <strain evidence="2 3">DSM 45312</strain>
    </source>
</reference>
<keyword evidence="3" id="KW-1185">Reference proteome</keyword>
<organism evidence="2 3">
    <name type="scientific">Murinocardiopsis flavida</name>
    <dbReference type="NCBI Taxonomy" id="645275"/>
    <lineage>
        <taxon>Bacteria</taxon>
        <taxon>Bacillati</taxon>
        <taxon>Actinomycetota</taxon>
        <taxon>Actinomycetes</taxon>
        <taxon>Streptosporangiales</taxon>
        <taxon>Nocardiopsidaceae</taxon>
        <taxon>Murinocardiopsis</taxon>
    </lineage>
</organism>
<evidence type="ECO:0000313" key="3">
    <source>
        <dbReference type="Proteomes" id="UP000240542"/>
    </source>
</evidence>
<feature type="transmembrane region" description="Helical" evidence="1">
    <location>
        <begin position="35"/>
        <end position="58"/>
    </location>
</feature>
<dbReference type="AlphaFoldDB" id="A0A2P8DJC3"/>
<comment type="caution">
    <text evidence="2">The sequence shown here is derived from an EMBL/GenBank/DDBJ whole genome shotgun (WGS) entry which is preliminary data.</text>
</comment>
<protein>
    <submittedName>
        <fullName evidence="2">Uncharacterized protein</fullName>
    </submittedName>
</protein>
<feature type="transmembrane region" description="Helical" evidence="1">
    <location>
        <begin position="102"/>
        <end position="121"/>
    </location>
</feature>
<evidence type="ECO:0000256" key="1">
    <source>
        <dbReference type="SAM" id="Phobius"/>
    </source>
</evidence>
<proteinExistence type="predicted"/>
<evidence type="ECO:0000313" key="2">
    <source>
        <dbReference type="EMBL" id="PSK97332.1"/>
    </source>
</evidence>
<keyword evidence="1" id="KW-0472">Membrane</keyword>
<dbReference type="EMBL" id="PYGA01000008">
    <property type="protein sequence ID" value="PSK97332.1"/>
    <property type="molecule type" value="Genomic_DNA"/>
</dbReference>
<keyword evidence="1" id="KW-1133">Transmembrane helix</keyword>